<dbReference type="InParanoid" id="K1VII3"/>
<evidence type="ECO:0000256" key="6">
    <source>
        <dbReference type="SAM" id="MobiDB-lite"/>
    </source>
</evidence>
<comment type="subcellular location">
    <subcellularLocation>
        <location evidence="1">Membrane</location>
        <topology evidence="1">Multi-pass membrane protein</topology>
    </subcellularLocation>
</comment>
<dbReference type="OrthoDB" id="3648309at2759"/>
<feature type="transmembrane region" description="Helical" evidence="7">
    <location>
        <begin position="211"/>
        <end position="232"/>
    </location>
</feature>
<comment type="caution">
    <text evidence="8">The sequence shown here is derived from an EMBL/GenBank/DDBJ whole genome shotgun (WGS) entry which is preliminary data.</text>
</comment>
<dbReference type="Proteomes" id="UP000006757">
    <property type="component" value="Unassembled WGS sequence"/>
</dbReference>
<dbReference type="NCBIfam" id="NF038013">
    <property type="entry name" value="AceTr_1"/>
    <property type="match status" value="1"/>
</dbReference>
<feature type="transmembrane region" description="Helical" evidence="7">
    <location>
        <begin position="181"/>
        <end position="199"/>
    </location>
</feature>
<dbReference type="STRING" id="1220162.K1VII3"/>
<accession>K1VII3</accession>
<proteinExistence type="inferred from homology"/>
<dbReference type="PANTHER" id="PTHR31123">
    <property type="entry name" value="ACCUMULATION OF DYADS PROTEIN 2-RELATED"/>
    <property type="match status" value="1"/>
</dbReference>
<dbReference type="Pfam" id="PF01184">
    <property type="entry name" value="Gpr1_Fun34_YaaH"/>
    <property type="match status" value="1"/>
</dbReference>
<evidence type="ECO:0000256" key="2">
    <source>
        <dbReference type="ARBA" id="ARBA00005587"/>
    </source>
</evidence>
<keyword evidence="5 7" id="KW-0472">Membrane</keyword>
<feature type="transmembrane region" description="Helical" evidence="7">
    <location>
        <begin position="62"/>
        <end position="79"/>
    </location>
</feature>
<sequence>MSATELNGNHGAEVKAQNQASDSASGYNQGPPISRFITPGGNPMDTSQPAFPVFHRKFANPAPLGLLAFGGTTFVLSLYNAQARHITVPNVILGLALGYGGLAQIIAGIEEWACGNTFGSTAFTSYGSFWISFGVLYIPQFEVLTAYAGKGHMLDDALAIYLTMWAIITFIFLLGTFRSSVALFLVFFFLEITFWLLAAGHYTGHKTVTKAGGGMGVVTAFTAFYTALAGLLTRETSWILIPTGDLSPK</sequence>
<evidence type="ECO:0000256" key="7">
    <source>
        <dbReference type="SAM" id="Phobius"/>
    </source>
</evidence>
<feature type="transmembrane region" description="Helical" evidence="7">
    <location>
        <begin position="158"/>
        <end position="175"/>
    </location>
</feature>
<dbReference type="InterPro" id="IPR047622">
    <property type="entry name" value="GPR1_FUN34_YAAH"/>
</dbReference>
<protein>
    <recommendedName>
        <fullName evidence="10">FUN34 transmembrane protein</fullName>
    </recommendedName>
</protein>
<name>K1VII3_TRIAC</name>
<reference evidence="8 9" key="1">
    <citation type="journal article" date="2012" name="Eukaryot. Cell">
        <title>Genome sequence of the Trichosporon asahii environmental strain CBS 8904.</title>
        <authorList>
            <person name="Yang R.Y."/>
            <person name="Li H.T."/>
            <person name="Zhu H."/>
            <person name="Zhou G.P."/>
            <person name="Wang M."/>
            <person name="Wang L."/>
        </authorList>
    </citation>
    <scope>NUCLEOTIDE SEQUENCE [LARGE SCALE GENOMIC DNA]</scope>
    <source>
        <strain evidence="8 9">CBS 8904</strain>
    </source>
</reference>
<feature type="region of interest" description="Disordered" evidence="6">
    <location>
        <begin position="1"/>
        <end position="27"/>
    </location>
</feature>
<keyword evidence="9" id="KW-1185">Reference proteome</keyword>
<dbReference type="InterPro" id="IPR051633">
    <property type="entry name" value="AceTr"/>
</dbReference>
<evidence type="ECO:0008006" key="10">
    <source>
        <dbReference type="Google" id="ProtNLM"/>
    </source>
</evidence>
<evidence type="ECO:0000256" key="3">
    <source>
        <dbReference type="ARBA" id="ARBA00022692"/>
    </source>
</evidence>
<dbReference type="eggNOG" id="ENOG502QUJS">
    <property type="taxonomic scope" value="Eukaryota"/>
</dbReference>
<dbReference type="GO" id="GO:0005886">
    <property type="term" value="C:plasma membrane"/>
    <property type="evidence" value="ECO:0007669"/>
    <property type="project" value="TreeGrafter"/>
</dbReference>
<feature type="transmembrane region" description="Helical" evidence="7">
    <location>
        <begin position="129"/>
        <end position="149"/>
    </location>
</feature>
<gene>
    <name evidence="8" type="ORF">A1Q2_01779</name>
</gene>
<organism evidence="8 9">
    <name type="scientific">Trichosporon asahii var. asahii (strain CBS 8904)</name>
    <name type="common">Yeast</name>
    <dbReference type="NCBI Taxonomy" id="1220162"/>
    <lineage>
        <taxon>Eukaryota</taxon>
        <taxon>Fungi</taxon>
        <taxon>Dikarya</taxon>
        <taxon>Basidiomycota</taxon>
        <taxon>Agaricomycotina</taxon>
        <taxon>Tremellomycetes</taxon>
        <taxon>Trichosporonales</taxon>
        <taxon>Trichosporonaceae</taxon>
        <taxon>Trichosporon</taxon>
    </lineage>
</organism>
<comment type="similarity">
    <text evidence="2">Belongs to the acetate uptake transporter (AceTr) (TC 2.A.96) family.</text>
</comment>
<evidence type="ECO:0000313" key="8">
    <source>
        <dbReference type="EMBL" id="EKD03955.1"/>
    </source>
</evidence>
<dbReference type="PROSITE" id="PS01114">
    <property type="entry name" value="GPR1_FUN34_YAAH"/>
    <property type="match status" value="1"/>
</dbReference>
<feature type="compositionally biased region" description="Polar residues" evidence="6">
    <location>
        <begin position="16"/>
        <end position="27"/>
    </location>
</feature>
<dbReference type="OMA" id="AMHWAIS"/>
<keyword evidence="4 7" id="KW-1133">Transmembrane helix</keyword>
<dbReference type="HOGENOM" id="CLU_051062_1_0_1"/>
<evidence type="ECO:0000313" key="9">
    <source>
        <dbReference type="Proteomes" id="UP000006757"/>
    </source>
</evidence>
<dbReference type="PANTHER" id="PTHR31123:SF1">
    <property type="entry name" value="ACCUMULATION OF DYADS PROTEIN 2-RELATED"/>
    <property type="match status" value="1"/>
</dbReference>
<dbReference type="AlphaFoldDB" id="K1VII3"/>
<feature type="transmembrane region" description="Helical" evidence="7">
    <location>
        <begin position="91"/>
        <end position="109"/>
    </location>
</feature>
<evidence type="ECO:0000256" key="5">
    <source>
        <dbReference type="ARBA" id="ARBA00023136"/>
    </source>
</evidence>
<keyword evidence="3 7" id="KW-0812">Transmembrane</keyword>
<dbReference type="GO" id="GO:0015123">
    <property type="term" value="F:acetate transmembrane transporter activity"/>
    <property type="evidence" value="ECO:0007669"/>
    <property type="project" value="TreeGrafter"/>
</dbReference>
<dbReference type="InterPro" id="IPR000791">
    <property type="entry name" value="Gpr1/Fun34/SatP-like"/>
</dbReference>
<evidence type="ECO:0000256" key="4">
    <source>
        <dbReference type="ARBA" id="ARBA00022989"/>
    </source>
</evidence>
<dbReference type="FunCoup" id="K1VII3">
    <property type="interactions" value="33"/>
</dbReference>
<evidence type="ECO:0000256" key="1">
    <source>
        <dbReference type="ARBA" id="ARBA00004141"/>
    </source>
</evidence>
<dbReference type="EMBL" id="AMBO01000239">
    <property type="protein sequence ID" value="EKD03955.1"/>
    <property type="molecule type" value="Genomic_DNA"/>
</dbReference>